<gene>
    <name evidence="1" type="ORF">CVT25_001999</name>
</gene>
<keyword evidence="2" id="KW-1185">Reference proteome</keyword>
<comment type="caution">
    <text evidence="1">The sequence shown here is derived from an EMBL/GenBank/DDBJ whole genome shotgun (WGS) entry which is preliminary data.</text>
</comment>
<evidence type="ECO:0000313" key="1">
    <source>
        <dbReference type="EMBL" id="PPQ87376.1"/>
    </source>
</evidence>
<dbReference type="EMBL" id="NHYD01002296">
    <property type="protein sequence ID" value="PPQ87376.1"/>
    <property type="molecule type" value="Genomic_DNA"/>
</dbReference>
<protein>
    <submittedName>
        <fullName evidence="1">Uncharacterized protein</fullName>
    </submittedName>
</protein>
<organism evidence="1 2">
    <name type="scientific">Psilocybe cyanescens</name>
    <dbReference type="NCBI Taxonomy" id="93625"/>
    <lineage>
        <taxon>Eukaryota</taxon>
        <taxon>Fungi</taxon>
        <taxon>Dikarya</taxon>
        <taxon>Basidiomycota</taxon>
        <taxon>Agaricomycotina</taxon>
        <taxon>Agaricomycetes</taxon>
        <taxon>Agaricomycetidae</taxon>
        <taxon>Agaricales</taxon>
        <taxon>Agaricineae</taxon>
        <taxon>Strophariaceae</taxon>
        <taxon>Psilocybe</taxon>
    </lineage>
</organism>
<evidence type="ECO:0000313" key="2">
    <source>
        <dbReference type="Proteomes" id="UP000283269"/>
    </source>
</evidence>
<name>A0A409X9D1_PSICY</name>
<accession>A0A409X9D1</accession>
<reference evidence="1 2" key="1">
    <citation type="journal article" date="2018" name="Evol. Lett.">
        <title>Horizontal gene cluster transfer increased hallucinogenic mushroom diversity.</title>
        <authorList>
            <person name="Reynolds H.T."/>
            <person name="Vijayakumar V."/>
            <person name="Gluck-Thaler E."/>
            <person name="Korotkin H.B."/>
            <person name="Matheny P.B."/>
            <person name="Slot J.C."/>
        </authorList>
    </citation>
    <scope>NUCLEOTIDE SEQUENCE [LARGE SCALE GENOMIC DNA]</scope>
    <source>
        <strain evidence="1 2">2631</strain>
    </source>
</reference>
<sequence length="132" mass="14670">MASPIWSPELNLTNIDIYRYTLRFMTLTPPTASQINLSLCVGVAAETGCQSLVLKAIPASPERTSILARVRMANNEEDIQRATFPPPFDCPASNEGLDARTRSYMSRAFEHPDAYPPDLYYTDLLLSESLNA</sequence>
<dbReference type="AlphaFoldDB" id="A0A409X9D1"/>
<proteinExistence type="predicted"/>
<dbReference type="Proteomes" id="UP000283269">
    <property type="component" value="Unassembled WGS sequence"/>
</dbReference>
<dbReference type="InParanoid" id="A0A409X9D1"/>